<name>A0A9P8MMG6_9HYPO</name>
<feature type="region of interest" description="Disordered" evidence="6">
    <location>
        <begin position="286"/>
        <end position="312"/>
    </location>
</feature>
<dbReference type="EMBL" id="JAIZPD010000023">
    <property type="protein sequence ID" value="KAH0957089.1"/>
    <property type="molecule type" value="Genomic_DNA"/>
</dbReference>
<accession>A0A9P8MMG6</accession>
<keyword evidence="2" id="KW-0805">Transcription regulation</keyword>
<proteinExistence type="predicted"/>
<keyword evidence="3" id="KW-0804">Transcription</keyword>
<dbReference type="PANTHER" id="PTHR19304">
    <property type="entry name" value="CYCLIC-AMP RESPONSE ELEMENT BINDING PROTEIN"/>
    <property type="match status" value="1"/>
</dbReference>
<evidence type="ECO:0000256" key="4">
    <source>
        <dbReference type="ARBA" id="ARBA00023242"/>
    </source>
</evidence>
<feature type="coiled-coil region" evidence="5">
    <location>
        <begin position="193"/>
        <end position="227"/>
    </location>
</feature>
<feature type="compositionally biased region" description="Low complexity" evidence="6">
    <location>
        <begin position="90"/>
        <end position="110"/>
    </location>
</feature>
<dbReference type="SUPFAM" id="SSF57959">
    <property type="entry name" value="Leucine zipper domain"/>
    <property type="match status" value="1"/>
</dbReference>
<reference evidence="8" key="1">
    <citation type="submission" date="2021-09" db="EMBL/GenBank/DDBJ databases">
        <title>A high-quality genome of the endoparasitic fungus Hirsutella rhossiliensis with a comparison of Hirsutella genomes reveals transposable elements contributing to genome size variation.</title>
        <authorList>
            <person name="Lin R."/>
            <person name="Jiao Y."/>
            <person name="Sun X."/>
            <person name="Ling J."/>
            <person name="Xie B."/>
            <person name="Cheng X."/>
        </authorList>
    </citation>
    <scope>NUCLEOTIDE SEQUENCE</scope>
    <source>
        <strain evidence="8">HR02</strain>
    </source>
</reference>
<keyword evidence="4" id="KW-0539">Nucleus</keyword>
<organism evidence="8 9">
    <name type="scientific">Hirsutella rhossiliensis</name>
    <dbReference type="NCBI Taxonomy" id="111463"/>
    <lineage>
        <taxon>Eukaryota</taxon>
        <taxon>Fungi</taxon>
        <taxon>Dikarya</taxon>
        <taxon>Ascomycota</taxon>
        <taxon>Pezizomycotina</taxon>
        <taxon>Sordariomycetes</taxon>
        <taxon>Hypocreomycetidae</taxon>
        <taxon>Hypocreales</taxon>
        <taxon>Ophiocordycipitaceae</taxon>
        <taxon>Hirsutella</taxon>
    </lineage>
</organism>
<evidence type="ECO:0000256" key="6">
    <source>
        <dbReference type="SAM" id="MobiDB-lite"/>
    </source>
</evidence>
<feature type="region of interest" description="Disordered" evidence="6">
    <location>
        <begin position="90"/>
        <end position="182"/>
    </location>
</feature>
<dbReference type="PROSITE" id="PS00036">
    <property type="entry name" value="BZIP_BASIC"/>
    <property type="match status" value="1"/>
</dbReference>
<feature type="domain" description="BZIP" evidence="7">
    <location>
        <begin position="175"/>
        <end position="238"/>
    </location>
</feature>
<dbReference type="Pfam" id="PF00170">
    <property type="entry name" value="bZIP_1"/>
    <property type="match status" value="1"/>
</dbReference>
<dbReference type="GO" id="GO:0005634">
    <property type="term" value="C:nucleus"/>
    <property type="evidence" value="ECO:0007669"/>
    <property type="project" value="UniProtKB-SubCell"/>
</dbReference>
<evidence type="ECO:0000313" key="8">
    <source>
        <dbReference type="EMBL" id="KAH0957089.1"/>
    </source>
</evidence>
<keyword evidence="9" id="KW-1185">Reference proteome</keyword>
<dbReference type="InterPro" id="IPR004827">
    <property type="entry name" value="bZIP"/>
</dbReference>
<dbReference type="InterPro" id="IPR051027">
    <property type="entry name" value="bZIP_transcription_factors"/>
</dbReference>
<dbReference type="GO" id="GO:0003700">
    <property type="term" value="F:DNA-binding transcription factor activity"/>
    <property type="evidence" value="ECO:0007669"/>
    <property type="project" value="InterPro"/>
</dbReference>
<evidence type="ECO:0000313" key="9">
    <source>
        <dbReference type="Proteomes" id="UP000824596"/>
    </source>
</evidence>
<dbReference type="SMART" id="SM00338">
    <property type="entry name" value="BRLZ"/>
    <property type="match status" value="1"/>
</dbReference>
<dbReference type="CDD" id="cd14687">
    <property type="entry name" value="bZIP_ATF2"/>
    <property type="match status" value="1"/>
</dbReference>
<dbReference type="PROSITE" id="PS50217">
    <property type="entry name" value="BZIP"/>
    <property type="match status" value="1"/>
</dbReference>
<evidence type="ECO:0000256" key="2">
    <source>
        <dbReference type="ARBA" id="ARBA00023015"/>
    </source>
</evidence>
<comment type="subcellular location">
    <subcellularLocation>
        <location evidence="1">Nucleus</location>
    </subcellularLocation>
</comment>
<dbReference type="GeneID" id="68360965"/>
<evidence type="ECO:0000256" key="3">
    <source>
        <dbReference type="ARBA" id="ARBA00023163"/>
    </source>
</evidence>
<comment type="caution">
    <text evidence="8">The sequence shown here is derived from an EMBL/GenBank/DDBJ whole genome shotgun (WGS) entry which is preliminary data.</text>
</comment>
<dbReference type="OrthoDB" id="295274at2759"/>
<dbReference type="Gene3D" id="1.20.5.170">
    <property type="match status" value="1"/>
</dbReference>
<dbReference type="InterPro" id="IPR046347">
    <property type="entry name" value="bZIP_sf"/>
</dbReference>
<feature type="compositionally biased region" description="Low complexity" evidence="6">
    <location>
        <begin position="124"/>
        <end position="137"/>
    </location>
</feature>
<feature type="compositionally biased region" description="Polar residues" evidence="6">
    <location>
        <begin position="286"/>
        <end position="308"/>
    </location>
</feature>
<sequence length="331" mass="35467">MGSLDMGMQAGGGDLATQMGLVSDMVLDPRMGLPLYGIKNEKEQAESPAPFALTPRMFDAADNNNTLDYGSIYGDAMSSDAATTAPPALVAAPERNRTTPSSPPSAASATKLKKPRDGSGKGKSGSAVSLAAADSQSSPPPSKCEKPPKKKPKTRSKTDLSETAATSGGRKPKQDAKRSRCLERNRIAASKCREKKKQWVHELEATKDELESRHASLQREYSGLLDEATQIKTSLMAHAVCNDRNIDMWIESEAVRFVRRSNRRHQQAAAGGIESRHSSIASLASLNSQNESVAQSSTTAPTEDTQLSPPGLKADLINFDYMPDDMFADAG</sequence>
<evidence type="ECO:0000259" key="7">
    <source>
        <dbReference type="PROSITE" id="PS50217"/>
    </source>
</evidence>
<dbReference type="AlphaFoldDB" id="A0A9P8MMG6"/>
<dbReference type="Proteomes" id="UP000824596">
    <property type="component" value="Unassembled WGS sequence"/>
</dbReference>
<keyword evidence="5" id="KW-0175">Coiled coil</keyword>
<protein>
    <submittedName>
        <fullName evidence="8">BZIP transcription factor domain-containing protein</fullName>
    </submittedName>
</protein>
<feature type="compositionally biased region" description="Basic and acidic residues" evidence="6">
    <location>
        <begin position="172"/>
        <end position="182"/>
    </location>
</feature>
<gene>
    <name evidence="8" type="ORF">HRG_11837</name>
</gene>
<evidence type="ECO:0000256" key="5">
    <source>
        <dbReference type="SAM" id="Coils"/>
    </source>
</evidence>
<evidence type="ECO:0000256" key="1">
    <source>
        <dbReference type="ARBA" id="ARBA00004123"/>
    </source>
</evidence>
<dbReference type="RefSeq" id="XP_044714603.1">
    <property type="nucleotide sequence ID" value="XM_044870307.1"/>
</dbReference>